<proteinExistence type="predicted"/>
<reference evidence="2" key="1">
    <citation type="journal article" date="2023" name="G3 (Bethesda)">
        <title>A reference genome for the long-term kleptoplast-retaining sea slug Elysia crispata morphotype clarki.</title>
        <authorList>
            <person name="Eastman K.E."/>
            <person name="Pendleton A.L."/>
            <person name="Shaikh M.A."/>
            <person name="Suttiyut T."/>
            <person name="Ogas R."/>
            <person name="Tomko P."/>
            <person name="Gavelis G."/>
            <person name="Widhalm J.R."/>
            <person name="Wisecaver J.H."/>
        </authorList>
    </citation>
    <scope>NUCLEOTIDE SEQUENCE</scope>
    <source>
        <strain evidence="2">ECLA1</strain>
    </source>
</reference>
<name>A0AAE0YL97_9GAST</name>
<dbReference type="AlphaFoldDB" id="A0AAE0YL97"/>
<evidence type="ECO:0000313" key="3">
    <source>
        <dbReference type="Proteomes" id="UP001283361"/>
    </source>
</evidence>
<dbReference type="Proteomes" id="UP001283361">
    <property type="component" value="Unassembled WGS sequence"/>
</dbReference>
<evidence type="ECO:0000313" key="2">
    <source>
        <dbReference type="EMBL" id="KAK3749707.1"/>
    </source>
</evidence>
<protein>
    <submittedName>
        <fullName evidence="2">Uncharacterized protein</fullName>
    </submittedName>
</protein>
<keyword evidence="3" id="KW-1185">Reference proteome</keyword>
<dbReference type="EMBL" id="JAWDGP010005929">
    <property type="protein sequence ID" value="KAK3749707.1"/>
    <property type="molecule type" value="Genomic_DNA"/>
</dbReference>
<gene>
    <name evidence="2" type="ORF">RRG08_056497</name>
</gene>
<evidence type="ECO:0000256" key="1">
    <source>
        <dbReference type="SAM" id="MobiDB-lite"/>
    </source>
</evidence>
<organism evidence="2 3">
    <name type="scientific">Elysia crispata</name>
    <name type="common">lettuce slug</name>
    <dbReference type="NCBI Taxonomy" id="231223"/>
    <lineage>
        <taxon>Eukaryota</taxon>
        <taxon>Metazoa</taxon>
        <taxon>Spiralia</taxon>
        <taxon>Lophotrochozoa</taxon>
        <taxon>Mollusca</taxon>
        <taxon>Gastropoda</taxon>
        <taxon>Heterobranchia</taxon>
        <taxon>Euthyneura</taxon>
        <taxon>Panpulmonata</taxon>
        <taxon>Sacoglossa</taxon>
        <taxon>Placobranchoidea</taxon>
        <taxon>Plakobranchidae</taxon>
        <taxon>Elysia</taxon>
    </lineage>
</organism>
<feature type="region of interest" description="Disordered" evidence="1">
    <location>
        <begin position="39"/>
        <end position="58"/>
    </location>
</feature>
<accession>A0AAE0YL97</accession>
<comment type="caution">
    <text evidence="2">The sequence shown here is derived from an EMBL/GenBank/DDBJ whole genome shotgun (WGS) entry which is preliminary data.</text>
</comment>
<feature type="non-terminal residue" evidence="2">
    <location>
        <position position="1"/>
    </location>
</feature>
<sequence>PMFPNPYIGRLCRAYLSGLFTATLQLSVLRFLPQTNIKDSETSTSGAELVDPTQKTSSSPILMPQATPIEKICGHNSTFNNFVHYVVDVNTSPGGRQYRGAHFIPANEHCKICRLNIETLSTDLYNILRRLDICVTKDQLADWK</sequence>